<dbReference type="AlphaFoldDB" id="A0A5C1Q3W1"/>
<evidence type="ECO:0000313" key="5">
    <source>
        <dbReference type="Proteomes" id="UP001549111"/>
    </source>
</evidence>
<dbReference type="InterPro" id="IPR001173">
    <property type="entry name" value="Glyco_trans_2-like"/>
</dbReference>
<name>A0A5C1Q3W1_9BURK</name>
<reference evidence="2 5" key="2">
    <citation type="submission" date="2024-06" db="EMBL/GenBank/DDBJ databases">
        <title>Genomic Encyclopedia of Type Strains, Phase IV (KMG-IV): sequencing the most valuable type-strain genomes for metagenomic binning, comparative biology and taxonomic classification.</title>
        <authorList>
            <person name="Goeker M."/>
        </authorList>
    </citation>
    <scope>NUCLEOTIDE SEQUENCE [LARGE SCALE GENOMIC DNA]</scope>
    <source>
        <strain evidence="2 5">D-501</strain>
    </source>
</reference>
<dbReference type="Pfam" id="PF00535">
    <property type="entry name" value="Glycos_transf_2"/>
    <property type="match status" value="1"/>
</dbReference>
<keyword evidence="2" id="KW-0328">Glycosyltransferase</keyword>
<dbReference type="InterPro" id="IPR029044">
    <property type="entry name" value="Nucleotide-diphossugar_trans"/>
</dbReference>
<evidence type="ECO:0000313" key="3">
    <source>
        <dbReference type="EMBL" id="QEN01800.1"/>
    </source>
</evidence>
<organism evidence="3 4">
    <name type="scientific">Sphaerotilus sulfidivorans</name>
    <dbReference type="NCBI Taxonomy" id="639200"/>
    <lineage>
        <taxon>Bacteria</taxon>
        <taxon>Pseudomonadati</taxon>
        <taxon>Pseudomonadota</taxon>
        <taxon>Betaproteobacteria</taxon>
        <taxon>Burkholderiales</taxon>
        <taxon>Sphaerotilaceae</taxon>
        <taxon>Sphaerotilus</taxon>
    </lineage>
</organism>
<dbReference type="PANTHER" id="PTHR43685:SF2">
    <property type="entry name" value="GLYCOSYLTRANSFERASE 2-LIKE DOMAIN-CONTAINING PROTEIN"/>
    <property type="match status" value="1"/>
</dbReference>
<evidence type="ECO:0000259" key="1">
    <source>
        <dbReference type="Pfam" id="PF00535"/>
    </source>
</evidence>
<dbReference type="EMBL" id="JBEPLS010000030">
    <property type="protein sequence ID" value="MET3606015.1"/>
    <property type="molecule type" value="Genomic_DNA"/>
</dbReference>
<protein>
    <submittedName>
        <fullName evidence="3">Glycosyltransferase</fullName>
        <ecNumber evidence="2">2.4.1.-</ecNumber>
    </submittedName>
</protein>
<dbReference type="SUPFAM" id="SSF53448">
    <property type="entry name" value="Nucleotide-diphospho-sugar transferases"/>
    <property type="match status" value="1"/>
</dbReference>
<dbReference type="InterPro" id="IPR050834">
    <property type="entry name" value="Glycosyltransf_2"/>
</dbReference>
<gene>
    <name evidence="2" type="ORF">ABIC99_003850</name>
    <name evidence="3" type="ORF">EWH46_14135</name>
</gene>
<dbReference type="KEGG" id="snn:EWH46_14135"/>
<proteinExistence type="predicted"/>
<feature type="domain" description="Glycosyltransferase 2-like" evidence="1">
    <location>
        <begin position="5"/>
        <end position="124"/>
    </location>
</feature>
<dbReference type="GO" id="GO:0016757">
    <property type="term" value="F:glycosyltransferase activity"/>
    <property type="evidence" value="ECO:0007669"/>
    <property type="project" value="UniProtKB-KW"/>
</dbReference>
<dbReference type="Proteomes" id="UP000323522">
    <property type="component" value="Chromosome"/>
</dbReference>
<dbReference type="Proteomes" id="UP001549111">
    <property type="component" value="Unassembled WGS sequence"/>
</dbReference>
<reference evidence="3 4" key="1">
    <citation type="submission" date="2019-02" db="EMBL/GenBank/DDBJ databases">
        <title>Complete Genome Sequence and Methylome Analysis of Sphaerotilus natans subsp. sulfidivorans D-507.</title>
        <authorList>
            <person name="Fomenkov A."/>
            <person name="Gridneva E."/>
            <person name="Smolyakov D."/>
            <person name="Dubinina G."/>
            <person name="Vincze T."/>
            <person name="Grabovich M."/>
            <person name="Roberts R.J."/>
        </authorList>
    </citation>
    <scope>NUCLEOTIDE SEQUENCE [LARGE SCALE GENOMIC DNA]</scope>
    <source>
        <strain evidence="3 4">D-507</strain>
    </source>
</reference>
<sequence>MKITLITVSYNSAATIGDTLRSVAEQTHPDIEHIVIDGGSKDGTLDIVREQGQRVSLCVSEPDRGIYDGMNKGLRRASGEFVGFLNADDVLADPEAIARMASLLERSPQADALYADLVYVKADDLRAVVRHWHSGVFARASLRRGWMPPHPTFYLRRSRLADIGEFDIRLRIAADYDFMLRCLSRPDFSVVYLPGVLVRMRTGGASNRSLQALVRKSREDLGAMRRSGVGGIGTLICKNLRKIPQFVRASGQKAG</sequence>
<dbReference type="OrthoDB" id="8564828at2"/>
<dbReference type="RefSeq" id="WP_149504461.1">
    <property type="nucleotide sequence ID" value="NZ_CP035708.1"/>
</dbReference>
<dbReference type="EC" id="2.4.1.-" evidence="2"/>
<dbReference type="Gene3D" id="3.90.550.10">
    <property type="entry name" value="Spore Coat Polysaccharide Biosynthesis Protein SpsA, Chain A"/>
    <property type="match status" value="1"/>
</dbReference>
<dbReference type="CDD" id="cd06433">
    <property type="entry name" value="GT_2_WfgS_like"/>
    <property type="match status" value="1"/>
</dbReference>
<accession>A0A5C1Q3W1</accession>
<keyword evidence="5" id="KW-1185">Reference proteome</keyword>
<evidence type="ECO:0000313" key="2">
    <source>
        <dbReference type="EMBL" id="MET3606015.1"/>
    </source>
</evidence>
<dbReference type="PANTHER" id="PTHR43685">
    <property type="entry name" value="GLYCOSYLTRANSFERASE"/>
    <property type="match status" value="1"/>
</dbReference>
<keyword evidence="3" id="KW-0808">Transferase</keyword>
<dbReference type="EMBL" id="CP035708">
    <property type="protein sequence ID" value="QEN01800.1"/>
    <property type="molecule type" value="Genomic_DNA"/>
</dbReference>
<evidence type="ECO:0000313" key="4">
    <source>
        <dbReference type="Proteomes" id="UP000323522"/>
    </source>
</evidence>